<keyword evidence="1" id="KW-0479">Metal-binding</keyword>
<name>A0ABP0BZ60_9PEZI</name>
<feature type="compositionally biased region" description="Pro residues" evidence="2">
    <location>
        <begin position="97"/>
        <end position="107"/>
    </location>
</feature>
<feature type="compositionally biased region" description="Low complexity" evidence="2">
    <location>
        <begin position="203"/>
        <end position="213"/>
    </location>
</feature>
<feature type="compositionally biased region" description="Pro residues" evidence="2">
    <location>
        <begin position="214"/>
        <end position="223"/>
    </location>
</feature>
<protein>
    <submittedName>
        <fullName evidence="4">Checkpoint protein hus1</fullName>
    </submittedName>
</protein>
<feature type="compositionally biased region" description="Basic residues" evidence="2">
    <location>
        <begin position="244"/>
        <end position="258"/>
    </location>
</feature>
<evidence type="ECO:0000313" key="5">
    <source>
        <dbReference type="Proteomes" id="UP001642405"/>
    </source>
</evidence>
<dbReference type="InterPro" id="IPR001841">
    <property type="entry name" value="Znf_RING"/>
</dbReference>
<dbReference type="SMART" id="SM00184">
    <property type="entry name" value="RING"/>
    <property type="match status" value="1"/>
</dbReference>
<evidence type="ECO:0000256" key="2">
    <source>
        <dbReference type="SAM" id="MobiDB-lite"/>
    </source>
</evidence>
<reference evidence="4 5" key="1">
    <citation type="submission" date="2024-01" db="EMBL/GenBank/DDBJ databases">
        <authorList>
            <person name="Allen C."/>
            <person name="Tagirdzhanova G."/>
        </authorList>
    </citation>
    <scope>NUCLEOTIDE SEQUENCE [LARGE SCALE GENOMIC DNA]</scope>
</reference>
<feature type="compositionally biased region" description="Low complexity" evidence="2">
    <location>
        <begin position="114"/>
        <end position="123"/>
    </location>
</feature>
<keyword evidence="5" id="KW-1185">Reference proteome</keyword>
<organism evidence="4 5">
    <name type="scientific">Sporothrix curviconia</name>
    <dbReference type="NCBI Taxonomy" id="1260050"/>
    <lineage>
        <taxon>Eukaryota</taxon>
        <taxon>Fungi</taxon>
        <taxon>Dikarya</taxon>
        <taxon>Ascomycota</taxon>
        <taxon>Pezizomycotina</taxon>
        <taxon>Sordariomycetes</taxon>
        <taxon>Sordariomycetidae</taxon>
        <taxon>Ophiostomatales</taxon>
        <taxon>Ophiostomataceae</taxon>
        <taxon>Sporothrix</taxon>
    </lineage>
</organism>
<dbReference type="Pfam" id="PF13639">
    <property type="entry name" value="zf-RING_2"/>
    <property type="match status" value="1"/>
</dbReference>
<keyword evidence="1" id="KW-0862">Zinc</keyword>
<proteinExistence type="predicted"/>
<dbReference type="EMBL" id="CAWUHB010000030">
    <property type="protein sequence ID" value="CAK7224369.1"/>
    <property type="molecule type" value="Genomic_DNA"/>
</dbReference>
<gene>
    <name evidence="4" type="primary">hus1_2</name>
    <name evidence="4" type="ORF">SCUCBS95973_005493</name>
</gene>
<dbReference type="Proteomes" id="UP001642405">
    <property type="component" value="Unassembled WGS sequence"/>
</dbReference>
<feature type="region of interest" description="Disordered" evidence="2">
    <location>
        <begin position="183"/>
        <end position="277"/>
    </location>
</feature>
<evidence type="ECO:0000313" key="4">
    <source>
        <dbReference type="EMBL" id="CAK7224369.1"/>
    </source>
</evidence>
<feature type="region of interest" description="Disordered" evidence="2">
    <location>
        <begin position="95"/>
        <end position="123"/>
    </location>
</feature>
<evidence type="ECO:0000256" key="1">
    <source>
        <dbReference type="PROSITE-ProRule" id="PRU00175"/>
    </source>
</evidence>
<feature type="compositionally biased region" description="Low complexity" evidence="2">
    <location>
        <begin position="259"/>
        <end position="277"/>
    </location>
</feature>
<dbReference type="InterPro" id="IPR013083">
    <property type="entry name" value="Znf_RING/FYVE/PHD"/>
</dbReference>
<sequence length="459" mass="49514">MPKHKPKSVSVLGCCERGDHAITRPKLVVKQPTEPCPICHNDVGEATPENIIETWAILPCGHRFGDYCLKVWLGMSKDAMCPICRKKMMHTCGHPTLPRPTSPPVPDAPEAQSEGKGASGISAAGAQQVVAGVQEVSAEEEDDGAMAIYRIGTVASSRRMSPKEAVRMAARRVRSFHKAVRQSFVDDEESKSLDGAAADRPENGAAEEASPAGPAFPTPPVVQQPPRYGLFGGPLNTPPSPKSSGKRRQRRRKLRRRVSQSSRSAAPPAVAAAPAGGAALSRASSQTVILEMLASRSHAQPASTPYFFQMAYPKEVDLTLPCAYCYLTMYREPEDSPYRGGNGYVVGIDNAFAGNAHDIAQSANTIKAAAMIAIRHFFKNLTPGSTFLKAGHYPCADGGVGESERGLSQEETILLAAYWDSWRQVNGKAFGQWWAEQEPRTEPAVEAAAEGWDLANMMF</sequence>
<dbReference type="PROSITE" id="PS50089">
    <property type="entry name" value="ZF_RING_2"/>
    <property type="match status" value="1"/>
</dbReference>
<dbReference type="SUPFAM" id="SSF57850">
    <property type="entry name" value="RING/U-box"/>
    <property type="match status" value="1"/>
</dbReference>
<evidence type="ECO:0000259" key="3">
    <source>
        <dbReference type="PROSITE" id="PS50089"/>
    </source>
</evidence>
<dbReference type="Gene3D" id="3.30.40.10">
    <property type="entry name" value="Zinc/RING finger domain, C3HC4 (zinc finger)"/>
    <property type="match status" value="1"/>
</dbReference>
<comment type="caution">
    <text evidence="4">The sequence shown here is derived from an EMBL/GenBank/DDBJ whole genome shotgun (WGS) entry which is preliminary data.</text>
</comment>
<feature type="domain" description="RING-type" evidence="3">
    <location>
        <begin position="36"/>
        <end position="85"/>
    </location>
</feature>
<accession>A0ABP0BZ60</accession>
<keyword evidence="1" id="KW-0863">Zinc-finger</keyword>